<keyword evidence="4 8" id="KW-0808">Transferase</keyword>
<comment type="subcellular location">
    <subcellularLocation>
        <location evidence="1">Golgi apparatus membrane</location>
        <topology evidence="1">Single-pass type II membrane protein</topology>
    </subcellularLocation>
</comment>
<evidence type="ECO:0000259" key="7">
    <source>
        <dbReference type="Pfam" id="PF04577"/>
    </source>
</evidence>
<feature type="domain" description="Glycosyltransferase 61 catalytic" evidence="7">
    <location>
        <begin position="348"/>
        <end position="467"/>
    </location>
</feature>
<accession>A0A2I0A4K8</accession>
<keyword evidence="6" id="KW-1133">Transmembrane helix</keyword>
<dbReference type="GO" id="GO:0050513">
    <property type="term" value="F:glycoprotein 2-beta-D-xylosyltransferase activity"/>
    <property type="evidence" value="ECO:0007669"/>
    <property type="project" value="UniProtKB-EC"/>
</dbReference>
<keyword evidence="6" id="KW-0472">Membrane</keyword>
<proteinExistence type="predicted"/>
<keyword evidence="9" id="KW-1185">Reference proteome</keyword>
<dbReference type="InterPro" id="IPR007657">
    <property type="entry name" value="Glycosyltransferase_61"/>
</dbReference>
<name>A0A2I0A4K8_9ASPA</name>
<dbReference type="EMBL" id="KZ452023">
    <property type="protein sequence ID" value="PKA50479.1"/>
    <property type="molecule type" value="Genomic_DNA"/>
</dbReference>
<evidence type="ECO:0000313" key="8">
    <source>
        <dbReference type="EMBL" id="PKA50479.1"/>
    </source>
</evidence>
<dbReference type="InterPro" id="IPR049625">
    <property type="entry name" value="Glyco_transf_61_cat"/>
</dbReference>
<evidence type="ECO:0000313" key="9">
    <source>
        <dbReference type="Proteomes" id="UP000236161"/>
    </source>
</evidence>
<dbReference type="Pfam" id="PF04577">
    <property type="entry name" value="Glyco_transf_61"/>
    <property type="match status" value="1"/>
</dbReference>
<dbReference type="GO" id="GO:0000139">
    <property type="term" value="C:Golgi membrane"/>
    <property type="evidence" value="ECO:0007669"/>
    <property type="project" value="UniProtKB-SubCell"/>
</dbReference>
<reference evidence="8 9" key="1">
    <citation type="journal article" date="2017" name="Nature">
        <title>The Apostasia genome and the evolution of orchids.</title>
        <authorList>
            <person name="Zhang G.Q."/>
            <person name="Liu K.W."/>
            <person name="Li Z."/>
            <person name="Lohaus R."/>
            <person name="Hsiao Y.Y."/>
            <person name="Niu S.C."/>
            <person name="Wang J.Y."/>
            <person name="Lin Y.C."/>
            <person name="Xu Q."/>
            <person name="Chen L.J."/>
            <person name="Yoshida K."/>
            <person name="Fujiwara S."/>
            <person name="Wang Z.W."/>
            <person name="Zhang Y.Q."/>
            <person name="Mitsuda N."/>
            <person name="Wang M."/>
            <person name="Liu G.H."/>
            <person name="Pecoraro L."/>
            <person name="Huang H.X."/>
            <person name="Xiao X.J."/>
            <person name="Lin M."/>
            <person name="Wu X.Y."/>
            <person name="Wu W.L."/>
            <person name="Chen Y.Y."/>
            <person name="Chang S.B."/>
            <person name="Sakamoto S."/>
            <person name="Ohme-Takagi M."/>
            <person name="Yagi M."/>
            <person name="Zeng S.J."/>
            <person name="Shen C.Y."/>
            <person name="Yeh C.M."/>
            <person name="Luo Y.B."/>
            <person name="Tsai W.C."/>
            <person name="Van de Peer Y."/>
            <person name="Liu Z.J."/>
        </authorList>
    </citation>
    <scope>NUCLEOTIDE SEQUENCE [LARGE SCALE GENOMIC DNA]</scope>
    <source>
        <strain evidence="9">cv. Shenzhen</strain>
        <tissue evidence="8">Stem</tissue>
    </source>
</reference>
<keyword evidence="3 8" id="KW-0328">Glycosyltransferase</keyword>
<protein>
    <submittedName>
        <fullName evidence="8">Beta-(1,2)-xylosyltransferase</fullName>
        <ecNumber evidence="8">2.4.2.38</ecNumber>
    </submittedName>
</protein>
<keyword evidence="6" id="KW-0812">Transmembrane</keyword>
<evidence type="ECO:0000256" key="2">
    <source>
        <dbReference type="ARBA" id="ARBA00004881"/>
    </source>
</evidence>
<dbReference type="EC" id="2.4.2.38" evidence="8"/>
<gene>
    <name evidence="8" type="primary">XYLT</name>
    <name evidence="8" type="ORF">AXF42_Ash013693</name>
</gene>
<organism evidence="8 9">
    <name type="scientific">Apostasia shenzhenica</name>
    <dbReference type="NCBI Taxonomy" id="1088818"/>
    <lineage>
        <taxon>Eukaryota</taxon>
        <taxon>Viridiplantae</taxon>
        <taxon>Streptophyta</taxon>
        <taxon>Embryophyta</taxon>
        <taxon>Tracheophyta</taxon>
        <taxon>Spermatophyta</taxon>
        <taxon>Magnoliopsida</taxon>
        <taxon>Liliopsida</taxon>
        <taxon>Asparagales</taxon>
        <taxon>Orchidaceae</taxon>
        <taxon>Apostasioideae</taxon>
        <taxon>Apostasia</taxon>
    </lineage>
</organism>
<feature type="transmembrane region" description="Helical" evidence="6">
    <location>
        <begin position="28"/>
        <end position="50"/>
    </location>
</feature>
<comment type="pathway">
    <text evidence="2">Glycan metabolism.</text>
</comment>
<sequence>MRAPASGGQTLVKILLSPATMSRRRLTLVIRAMLFLFIVNSLTLALYFFLHHRAVPSPDTSFLAQTTSFLKPWPSLPSFLPWTPGHKVPLHSCEAYFGNGFSRRIDALGGGNGGGGGGWFRCFYSATLASSICEGGRVRMDPSKIRMSNGGESLETVLGRREEEELPKFDNGAFEIEGDGSDGRGTDGGMVNDEFLDGFVPHGGLEFHPMRGLVESIRVAGPGELHCSQWIEEPTILVTRFEYANLFHTVTDWYSAYVSSRVTGLPYRPRVIFVDGHCKSPLEETWEAIFTSVRYAKSFTGTVCFRHVILSPLGYETAMFKGLSESISCQGTSAANIKDNLENHKTSRLSEFGEMLRAAFSLPTSENLPSTTTTIHNILFIRREDYLAHPRHSGKPESRLVNEQEVFDAIQIWAGNITRCRLKVINGLFAHMPVKQQIRAVYEASVVIGAHGAGLTHLVSARSKAIVLEIISSRYQRPHFSLISQWKGLEYHAINLAGSYARTEMVIDELSSIVRGLGC</sequence>
<dbReference type="AlphaFoldDB" id="A0A2I0A4K8"/>
<dbReference type="PANTHER" id="PTHR48437:SF1">
    <property type="entry name" value="INITIATOR BINDING DOMAIN-CONTAINING PROTEIN"/>
    <property type="match status" value="1"/>
</dbReference>
<dbReference type="PANTHER" id="PTHR48437">
    <property type="entry name" value="INITIATOR BINDING DOMAIN-CONTAINING PROTEIN"/>
    <property type="match status" value="1"/>
</dbReference>
<dbReference type="OrthoDB" id="529273at2759"/>
<dbReference type="STRING" id="1088818.A0A2I0A4K8"/>
<evidence type="ECO:0000256" key="5">
    <source>
        <dbReference type="ARBA" id="ARBA00023180"/>
    </source>
</evidence>
<evidence type="ECO:0000256" key="6">
    <source>
        <dbReference type="SAM" id="Phobius"/>
    </source>
</evidence>
<keyword evidence="5" id="KW-0325">Glycoprotein</keyword>
<dbReference type="Proteomes" id="UP000236161">
    <property type="component" value="Unassembled WGS sequence"/>
</dbReference>
<evidence type="ECO:0000256" key="4">
    <source>
        <dbReference type="ARBA" id="ARBA00022679"/>
    </source>
</evidence>
<evidence type="ECO:0000256" key="1">
    <source>
        <dbReference type="ARBA" id="ARBA00004323"/>
    </source>
</evidence>
<evidence type="ECO:0000256" key="3">
    <source>
        <dbReference type="ARBA" id="ARBA00022676"/>
    </source>
</evidence>